<feature type="transmembrane region" description="Helical" evidence="8">
    <location>
        <begin position="853"/>
        <end position="876"/>
    </location>
</feature>
<dbReference type="Gene3D" id="3.30.70.1430">
    <property type="entry name" value="Multidrug efflux transporter AcrB pore domain"/>
    <property type="match status" value="2"/>
</dbReference>
<feature type="transmembrane region" description="Helical" evidence="8">
    <location>
        <begin position="463"/>
        <end position="486"/>
    </location>
</feature>
<dbReference type="SUPFAM" id="SSF82714">
    <property type="entry name" value="Multidrug efflux transporter AcrB TolC docking domain, DN and DC subdomains"/>
    <property type="match status" value="2"/>
</dbReference>
<dbReference type="PRINTS" id="PR00702">
    <property type="entry name" value="ACRIFLAVINRP"/>
</dbReference>
<dbReference type="OrthoDB" id="9758297at2"/>
<dbReference type="GO" id="GO:0005886">
    <property type="term" value="C:plasma membrane"/>
    <property type="evidence" value="ECO:0007669"/>
    <property type="project" value="UniProtKB-SubCell"/>
</dbReference>
<evidence type="ECO:0000313" key="10">
    <source>
        <dbReference type="Proteomes" id="UP000002383"/>
    </source>
</evidence>
<dbReference type="Gene3D" id="3.30.70.1320">
    <property type="entry name" value="Multidrug efflux transporter AcrB pore domain like"/>
    <property type="match status" value="1"/>
</dbReference>
<feature type="transmembrane region" description="Helical" evidence="8">
    <location>
        <begin position="883"/>
        <end position="903"/>
    </location>
</feature>
<dbReference type="HOGENOM" id="CLU_002755_1_2_6"/>
<dbReference type="Pfam" id="PF00873">
    <property type="entry name" value="ACR_tran"/>
    <property type="match status" value="1"/>
</dbReference>
<feature type="transmembrane region" description="Helical" evidence="8">
    <location>
        <begin position="986"/>
        <end position="1009"/>
    </location>
</feature>
<feature type="transmembrane region" description="Helical" evidence="8">
    <location>
        <begin position="909"/>
        <end position="932"/>
    </location>
</feature>
<feature type="transmembrane region" description="Helical" evidence="8">
    <location>
        <begin position="953"/>
        <end position="974"/>
    </location>
</feature>
<dbReference type="FunFam" id="1.20.1640.10:FF:000001">
    <property type="entry name" value="Efflux pump membrane transporter"/>
    <property type="match status" value="1"/>
</dbReference>
<dbReference type="Gene3D" id="1.20.1640.10">
    <property type="entry name" value="Multidrug efflux transporter AcrB transmembrane domain"/>
    <property type="match status" value="2"/>
</dbReference>
<dbReference type="Gene3D" id="3.30.2090.10">
    <property type="entry name" value="Multidrug efflux transporter AcrB TolC docking domain, DN and DC subdomains"/>
    <property type="match status" value="2"/>
</dbReference>
<keyword evidence="3" id="KW-1003">Cell membrane</keyword>
<organism evidence="9 10">
    <name type="scientific">Thioalkalivibrio sulfidiphilus (strain HL-EbGR7)</name>
    <dbReference type="NCBI Taxonomy" id="396588"/>
    <lineage>
        <taxon>Bacteria</taxon>
        <taxon>Pseudomonadati</taxon>
        <taxon>Pseudomonadota</taxon>
        <taxon>Gammaproteobacteria</taxon>
        <taxon>Chromatiales</taxon>
        <taxon>Ectothiorhodospiraceae</taxon>
        <taxon>Thioalkalivibrio</taxon>
    </lineage>
</organism>
<dbReference type="AlphaFoldDB" id="B8GMG4"/>
<comment type="subcellular location">
    <subcellularLocation>
        <location evidence="1">Cell inner membrane</location>
        <topology evidence="1">Multi-pass membrane protein</topology>
    </subcellularLocation>
</comment>
<accession>B8GMG4</accession>
<evidence type="ECO:0000256" key="2">
    <source>
        <dbReference type="ARBA" id="ARBA00022448"/>
    </source>
</evidence>
<feature type="transmembrane region" description="Helical" evidence="8">
    <location>
        <begin position="386"/>
        <end position="410"/>
    </location>
</feature>
<evidence type="ECO:0000256" key="7">
    <source>
        <dbReference type="ARBA" id="ARBA00023136"/>
    </source>
</evidence>
<keyword evidence="2" id="KW-0813">Transport</keyword>
<dbReference type="Gene3D" id="3.30.70.1440">
    <property type="entry name" value="Multidrug efflux transporter AcrB pore domain"/>
    <property type="match status" value="1"/>
</dbReference>
<evidence type="ECO:0000256" key="4">
    <source>
        <dbReference type="ARBA" id="ARBA00022519"/>
    </source>
</evidence>
<evidence type="ECO:0000313" key="9">
    <source>
        <dbReference type="EMBL" id="ACL71796.1"/>
    </source>
</evidence>
<dbReference type="RefSeq" id="WP_012637284.1">
    <property type="nucleotide sequence ID" value="NC_011901.1"/>
</dbReference>
<keyword evidence="5 8" id="KW-0812">Transmembrane</keyword>
<dbReference type="GO" id="GO:0042910">
    <property type="term" value="F:xenobiotic transmembrane transporter activity"/>
    <property type="evidence" value="ECO:0007669"/>
    <property type="project" value="TreeGrafter"/>
</dbReference>
<dbReference type="InterPro" id="IPR027463">
    <property type="entry name" value="AcrB_DN_DC_subdom"/>
</dbReference>
<keyword evidence="4" id="KW-0997">Cell inner membrane</keyword>
<evidence type="ECO:0000256" key="6">
    <source>
        <dbReference type="ARBA" id="ARBA00022989"/>
    </source>
</evidence>
<dbReference type="KEGG" id="tgr:Tgr7_0704"/>
<name>B8GMG4_THISH</name>
<reference evidence="9 10" key="1">
    <citation type="journal article" date="2011" name="Stand. Genomic Sci.">
        <title>Complete genome sequence of 'Thioalkalivibrio sulfidophilus' HL-EbGr7.</title>
        <authorList>
            <person name="Muyzer G."/>
            <person name="Sorokin D.Y."/>
            <person name="Mavromatis K."/>
            <person name="Lapidus A."/>
            <person name="Clum A."/>
            <person name="Ivanova N."/>
            <person name="Pati A."/>
            <person name="d'Haeseleer P."/>
            <person name="Woyke T."/>
            <person name="Kyrpides N.C."/>
        </authorList>
    </citation>
    <scope>NUCLEOTIDE SEQUENCE [LARGE SCALE GENOMIC DNA]</scope>
    <source>
        <strain evidence="9 10">HL-EbGR7</strain>
    </source>
</reference>
<dbReference type="PANTHER" id="PTHR32063:SF14">
    <property type="entry name" value="BLL4319 PROTEIN"/>
    <property type="match status" value="1"/>
</dbReference>
<evidence type="ECO:0000256" key="8">
    <source>
        <dbReference type="SAM" id="Phobius"/>
    </source>
</evidence>
<evidence type="ECO:0000256" key="3">
    <source>
        <dbReference type="ARBA" id="ARBA00022475"/>
    </source>
</evidence>
<evidence type="ECO:0000256" key="5">
    <source>
        <dbReference type="ARBA" id="ARBA00022692"/>
    </source>
</evidence>
<feature type="transmembrane region" description="Helical" evidence="8">
    <location>
        <begin position="526"/>
        <end position="546"/>
    </location>
</feature>
<feature type="transmembrane region" description="Helical" evidence="8">
    <location>
        <begin position="12"/>
        <end position="29"/>
    </location>
</feature>
<proteinExistence type="predicted"/>
<dbReference type="SUPFAM" id="SSF82866">
    <property type="entry name" value="Multidrug efflux transporter AcrB transmembrane domain"/>
    <property type="match status" value="2"/>
</dbReference>
<dbReference type="SUPFAM" id="SSF82693">
    <property type="entry name" value="Multidrug efflux transporter AcrB pore domain, PN1, PN2, PC1 and PC2 subdomains"/>
    <property type="match status" value="3"/>
</dbReference>
<evidence type="ECO:0000256" key="1">
    <source>
        <dbReference type="ARBA" id="ARBA00004429"/>
    </source>
</evidence>
<keyword evidence="10" id="KW-1185">Reference proteome</keyword>
<dbReference type="eggNOG" id="COG0841">
    <property type="taxonomic scope" value="Bacteria"/>
</dbReference>
<dbReference type="PANTHER" id="PTHR32063">
    <property type="match status" value="1"/>
</dbReference>
<dbReference type="STRING" id="396588.Tgr7_0704"/>
<keyword evidence="7 8" id="KW-0472">Membrane</keyword>
<feature type="transmembrane region" description="Helical" evidence="8">
    <location>
        <begin position="334"/>
        <end position="353"/>
    </location>
</feature>
<dbReference type="Proteomes" id="UP000002383">
    <property type="component" value="Chromosome"/>
</dbReference>
<protein>
    <submittedName>
        <fullName evidence="9">Acriflavin resistance protein</fullName>
    </submittedName>
</protein>
<feature type="transmembrane region" description="Helical" evidence="8">
    <location>
        <begin position="431"/>
        <end position="451"/>
    </location>
</feature>
<dbReference type="EMBL" id="CP001339">
    <property type="protein sequence ID" value="ACL71796.1"/>
    <property type="molecule type" value="Genomic_DNA"/>
</dbReference>
<gene>
    <name evidence="9" type="ordered locus">Tgr7_0704</name>
</gene>
<keyword evidence="6 8" id="KW-1133">Transmembrane helix</keyword>
<feature type="transmembrane region" description="Helical" evidence="8">
    <location>
        <begin position="360"/>
        <end position="380"/>
    </location>
</feature>
<dbReference type="InterPro" id="IPR001036">
    <property type="entry name" value="Acrflvin-R"/>
</dbReference>
<sequence length="1038" mass="113447">MIISDVANRRPIFAVVISLLLIAFGIISYDRLPLREYPDINPPVVTILTDYPGANAAIVETKITQLVEDRVSGIEGIQWIQSDSTDGRSRITVEFDVSRDIDAAANDVREAVSRVVRQLPDEADPPMVFKADTNADVILWLNLSSTRLNRMELTDYAERYLVDRMSVVDGVALVRVGGSLTYSMRIWLDREALAARSLTVEDVEAALRRENVELPAGRVESVTREFNVRVARAYSTPEDFARLVVRRGDDGHLIRLGEVARVEIGPADERTELRGNGESMVGLGIIQQSTANTLEVAQAVKIEAERIRPSLPEGVTLNMSYDSSVFIEGAIKEVYTTLFIAMAVVILVIYLFLGNLRAMLIPAVTVPVSLIAAFTALYALGFTVNLLTLLALVLAIGLVVDDAIVVLENIHRRIELGEPPLLAAYRGARQVGFAVVATTLVLIAVFVPLAFLQGNIGRLFTEFALAMAAAVAFSSLVALTLSPVMCARLIRADNQKTGLSHVMHVAFERLGNFYARILSLSLKVPVVTGVVLIALFAVIAILIQVIPNEYAPREDRGAFFVFASAPEGTSYPAMTGHMREVEKRLLPLLESGEAIRVLARTPRSFGNSEVVNDGIGIVVLQHWDERSRSASEIMSALQPELNQIPGVRAVTVMRQGLGGRRAGQPVQFVLGGPSYEELAQWRDIIIDRASSNPGLRGLDSDFKETKPQLLVTIDKDRAADLGVSVESIGRTLETMLGSRRVTTYIDRGEEYDVILEGEPEQRRTPNDISNIYVRSQRSDELIPLSNLVSFVEQADAASLNRYNRMRSVTITAGLADDYTLGEALEYLDGIAAELLPETARIDYKGDSLEFRKAGGAVIFVFALALLVVFLVLAAQFESFVHPLVIMLTVPLAIAGALFGLWVTGQTLNIYSQIGIVMLIGLAAKNGILIVEFANQLRDQGIEFHDALMDAARLRLRPVLMTAVTTVMGTLPLILGSGPGAESRFVIGTVVFSGVLFATFFTLFVVPVAYQTLARHSGSPGDTRKRIEELEALHGEART</sequence>